<evidence type="ECO:0000313" key="4">
    <source>
        <dbReference type="EMBL" id="MDM5263061.1"/>
    </source>
</evidence>
<dbReference type="PANTHER" id="PTHR21666">
    <property type="entry name" value="PEPTIDASE-RELATED"/>
    <property type="match status" value="1"/>
</dbReference>
<accession>A0ABT7QPQ2</accession>
<dbReference type="Gene3D" id="2.70.70.10">
    <property type="entry name" value="Glucose Permease (Domain IIA)"/>
    <property type="match status" value="1"/>
</dbReference>
<dbReference type="InterPro" id="IPR011055">
    <property type="entry name" value="Dup_hybrid_motif"/>
</dbReference>
<sequence length="431" mass="49270">MGSLKKIVVWILISSSLFGAKVTLGHWEKGKTFSEYLDSKEISKEILSDISKADIQFLSEIEGDQLFYELKDHNGTLEQALIPIGEEMQIRLAKEHNSDVYSFDIIPIEYKEKEYGATVTIETNLYTDVTNALYHPSLADKIGQLFKGTVNTKKFQKGDKVSFIYSQKTRMGQPHTMPYVKIALLESRKKRQFIYADEDGYGYKSTKKSQAYTVTGKEKVTYTRRVPVKSTSSRFGMPLRHVRITSSFSHRRYHPILKRYRPHHGTDFGARRGTPLLAVNSGKVSFSGRMRGYGKVVKIKHSGGYESLYAHQSRIRVKRGEHVKKGQIIGYVGSTGRSTGPHLHFGLKKNGRWIDPMRVLRKTSIKDTVLKKITEYKDVTKTKYKKVVIKNAKENEEKLLAYLKEKSTPFIWEGYEQMSIGVEDGKTDQAL</sequence>
<dbReference type="Proteomes" id="UP001169066">
    <property type="component" value="Unassembled WGS sequence"/>
</dbReference>
<dbReference type="Gene3D" id="3.10.450.350">
    <property type="match status" value="1"/>
</dbReference>
<evidence type="ECO:0000256" key="1">
    <source>
        <dbReference type="ARBA" id="ARBA00022729"/>
    </source>
</evidence>
<evidence type="ECO:0000259" key="2">
    <source>
        <dbReference type="Pfam" id="PF01551"/>
    </source>
</evidence>
<gene>
    <name evidence="4" type="ORF">PF327_02515</name>
</gene>
<dbReference type="InterPro" id="IPR050570">
    <property type="entry name" value="Cell_wall_metabolism_enzyme"/>
</dbReference>
<dbReference type="InterPro" id="IPR016047">
    <property type="entry name" value="M23ase_b-sheet_dom"/>
</dbReference>
<keyword evidence="1" id="KW-0732">Signal</keyword>
<dbReference type="PANTHER" id="PTHR21666:SF289">
    <property type="entry name" value="L-ALA--D-GLU ENDOPEPTIDASE"/>
    <property type="match status" value="1"/>
</dbReference>
<keyword evidence="5" id="KW-1185">Reference proteome</keyword>
<evidence type="ECO:0000313" key="5">
    <source>
        <dbReference type="Proteomes" id="UP001169066"/>
    </source>
</evidence>
<protein>
    <submittedName>
        <fullName evidence="4">Peptidoglycan DD-metalloendopeptidase family protein</fullName>
    </submittedName>
</protein>
<name>A0ABT7QPQ2_9BACT</name>
<feature type="domain" description="M23ase beta-sheet core" evidence="2">
    <location>
        <begin position="262"/>
        <end position="356"/>
    </location>
</feature>
<dbReference type="Pfam" id="PF18059">
    <property type="entry name" value="Csd3_N"/>
    <property type="match status" value="1"/>
</dbReference>
<reference evidence="4" key="1">
    <citation type="submission" date="2023-01" db="EMBL/GenBank/DDBJ databases">
        <title>Sulfurovum sp. XTW-4 genome assembly.</title>
        <authorList>
            <person name="Wang J."/>
        </authorList>
    </citation>
    <scope>NUCLEOTIDE SEQUENCE</scope>
    <source>
        <strain evidence="4">XTW-4</strain>
    </source>
</reference>
<dbReference type="EMBL" id="JAQIBC010000001">
    <property type="protein sequence ID" value="MDM5263061.1"/>
    <property type="molecule type" value="Genomic_DNA"/>
</dbReference>
<organism evidence="4 5">
    <name type="scientific">Sulfurovum xiamenensis</name>
    <dbReference type="NCBI Taxonomy" id="3019066"/>
    <lineage>
        <taxon>Bacteria</taxon>
        <taxon>Pseudomonadati</taxon>
        <taxon>Campylobacterota</taxon>
        <taxon>Epsilonproteobacteria</taxon>
        <taxon>Campylobacterales</taxon>
        <taxon>Sulfurovaceae</taxon>
        <taxon>Sulfurovum</taxon>
    </lineage>
</organism>
<dbReference type="Pfam" id="PF01551">
    <property type="entry name" value="Peptidase_M23"/>
    <property type="match status" value="1"/>
</dbReference>
<feature type="domain" description="Csd3 N-terminal" evidence="3">
    <location>
        <begin position="26"/>
        <end position="108"/>
    </location>
</feature>
<proteinExistence type="predicted"/>
<dbReference type="SUPFAM" id="SSF51261">
    <property type="entry name" value="Duplicated hybrid motif"/>
    <property type="match status" value="1"/>
</dbReference>
<dbReference type="RefSeq" id="WP_008244549.1">
    <property type="nucleotide sequence ID" value="NZ_JAQIBC010000001.1"/>
</dbReference>
<dbReference type="InterPro" id="IPR040653">
    <property type="entry name" value="Csd3_N"/>
</dbReference>
<dbReference type="CDD" id="cd12797">
    <property type="entry name" value="M23_peptidase"/>
    <property type="match status" value="1"/>
</dbReference>
<comment type="caution">
    <text evidence="4">The sequence shown here is derived from an EMBL/GenBank/DDBJ whole genome shotgun (WGS) entry which is preliminary data.</text>
</comment>
<evidence type="ECO:0000259" key="3">
    <source>
        <dbReference type="Pfam" id="PF18059"/>
    </source>
</evidence>